<organism evidence="3 4">
    <name type="scientific">Actinoplanes philippinensis</name>
    <dbReference type="NCBI Taxonomy" id="35752"/>
    <lineage>
        <taxon>Bacteria</taxon>
        <taxon>Bacillati</taxon>
        <taxon>Actinomycetota</taxon>
        <taxon>Actinomycetes</taxon>
        <taxon>Micromonosporales</taxon>
        <taxon>Micromonosporaceae</taxon>
        <taxon>Actinoplanes</taxon>
    </lineage>
</organism>
<feature type="transmembrane region" description="Helical" evidence="1">
    <location>
        <begin position="150"/>
        <end position="171"/>
    </location>
</feature>
<evidence type="ECO:0000256" key="2">
    <source>
        <dbReference type="SAM" id="SignalP"/>
    </source>
</evidence>
<accession>A0A1I2I9J9</accession>
<dbReference type="OrthoDB" id="4258031at2"/>
<proteinExistence type="predicted"/>
<dbReference type="EMBL" id="FONV01000009">
    <property type="protein sequence ID" value="SFF38280.1"/>
    <property type="molecule type" value="Genomic_DNA"/>
</dbReference>
<gene>
    <name evidence="3" type="ORF">SAMN05421541_109399</name>
</gene>
<keyword evidence="1" id="KW-0812">Transmembrane</keyword>
<keyword evidence="1" id="KW-0472">Membrane</keyword>
<keyword evidence="2" id="KW-0732">Signal</keyword>
<protein>
    <recommendedName>
        <fullName evidence="5">YtkA-like domain-containing protein</fullName>
    </recommendedName>
</protein>
<feature type="chain" id="PRO_5011526674" description="YtkA-like domain-containing protein" evidence="2">
    <location>
        <begin position="29"/>
        <end position="183"/>
    </location>
</feature>
<evidence type="ECO:0000313" key="4">
    <source>
        <dbReference type="Proteomes" id="UP000199645"/>
    </source>
</evidence>
<reference evidence="3 4" key="1">
    <citation type="submission" date="2016-10" db="EMBL/GenBank/DDBJ databases">
        <authorList>
            <person name="de Groot N.N."/>
        </authorList>
    </citation>
    <scope>NUCLEOTIDE SEQUENCE [LARGE SCALE GENOMIC DNA]</scope>
    <source>
        <strain evidence="3 4">DSM 43019</strain>
    </source>
</reference>
<feature type="signal peptide" evidence="2">
    <location>
        <begin position="1"/>
        <end position="28"/>
    </location>
</feature>
<name>A0A1I2I9J9_9ACTN</name>
<evidence type="ECO:0000256" key="1">
    <source>
        <dbReference type="SAM" id="Phobius"/>
    </source>
</evidence>
<dbReference type="AlphaFoldDB" id="A0A1I2I9J9"/>
<dbReference type="STRING" id="35752.SAMN05421541_109399"/>
<evidence type="ECO:0000313" key="3">
    <source>
        <dbReference type="EMBL" id="SFF38280.1"/>
    </source>
</evidence>
<evidence type="ECO:0008006" key="5">
    <source>
        <dbReference type="Google" id="ProtNLM"/>
    </source>
</evidence>
<sequence>MIRRTRGAAAVLAGLLLALLPAAGPAWAHNGKLKLEVAGDGAVGITVQASHADGHRLETLVRLALTATAADGRAVGPVQLEPTGEGQGFYATGPILTPGKWQVTVRAPAPNASEVTVDVEARSAQSAPAQVPAVSAAKRAESPPTTRASWWPFALGGLAVLAIIAMALPALRRRRARESTGNP</sequence>
<dbReference type="Proteomes" id="UP000199645">
    <property type="component" value="Unassembled WGS sequence"/>
</dbReference>
<keyword evidence="4" id="KW-1185">Reference proteome</keyword>
<keyword evidence="1" id="KW-1133">Transmembrane helix</keyword>
<dbReference type="RefSeq" id="WP_093618211.1">
    <property type="nucleotide sequence ID" value="NZ_BOMT01000052.1"/>
</dbReference>